<dbReference type="GO" id="GO:0051743">
    <property type="term" value="F:red chlorophyll catabolite reductase activity"/>
    <property type="evidence" value="ECO:0007669"/>
    <property type="project" value="InterPro"/>
</dbReference>
<sequence length="274" mass="31163">MGETMVTVEELVAQSGPVDVTWVYEQWREKLAGMMAKLQDRFELVLDPSTNGLEIEGEIGSGIHGQVQCFAGPEIDWMVYSWMADPKNGFANMHITISPGPQVDVPLFGMAFACFGERPWGFMDFGARREAAVNTDYYFKYYEPLNERWLNVRRDNPQLDWFMSPSGYVRQVLSPIAFCYSGPPEQKTVDLIQGEADYMLDEWMKMFDAADPVPADQQDELCQYTEDWRHTVAQLDPANSVAVKLFGQDICDQLVMALGGTQRQLPHAGKFWTK</sequence>
<dbReference type="EMBL" id="CAEZVF010000018">
    <property type="protein sequence ID" value="CAB4616283.1"/>
    <property type="molecule type" value="Genomic_DNA"/>
</dbReference>
<accession>A0A6J6HUK1</accession>
<dbReference type="PANTHER" id="PTHR34685:SF2">
    <property type="entry name" value="RED CHLOROPHYLL CATABOLITE REDUCTASE, CHLOROPLASTIC"/>
    <property type="match status" value="1"/>
</dbReference>
<reference evidence="1" key="1">
    <citation type="submission" date="2020-05" db="EMBL/GenBank/DDBJ databases">
        <authorList>
            <person name="Chiriac C."/>
            <person name="Salcher M."/>
            <person name="Ghai R."/>
            <person name="Kavagutti S V."/>
        </authorList>
    </citation>
    <scope>NUCLEOTIDE SEQUENCE</scope>
</reference>
<dbReference type="PANTHER" id="PTHR34685">
    <property type="entry name" value="RED CHLOROPHYLL CATABOLITE REDUCTASE, CHLOROPLASTIC"/>
    <property type="match status" value="1"/>
</dbReference>
<gene>
    <name evidence="1" type="ORF">UFOPK1939_00219</name>
</gene>
<protein>
    <submittedName>
        <fullName evidence="1">Unannotated protein</fullName>
    </submittedName>
</protein>
<dbReference type="Gene3D" id="3.40.1500.20">
    <property type="match status" value="1"/>
</dbReference>
<evidence type="ECO:0000313" key="1">
    <source>
        <dbReference type="EMBL" id="CAB4616283.1"/>
    </source>
</evidence>
<organism evidence="1">
    <name type="scientific">freshwater metagenome</name>
    <dbReference type="NCBI Taxonomy" id="449393"/>
    <lineage>
        <taxon>unclassified sequences</taxon>
        <taxon>metagenomes</taxon>
        <taxon>ecological metagenomes</taxon>
    </lineage>
</organism>
<proteinExistence type="predicted"/>
<dbReference type="AlphaFoldDB" id="A0A6J6HUK1"/>
<dbReference type="InterPro" id="IPR009439">
    <property type="entry name" value="RCC_reductase"/>
</dbReference>
<dbReference type="Pfam" id="PF06405">
    <property type="entry name" value="RCC_reductase"/>
    <property type="match status" value="1"/>
</dbReference>
<name>A0A6J6HUK1_9ZZZZ</name>